<keyword evidence="3" id="KW-0949">S-adenosyl-L-methionine</keyword>
<organism evidence="5 6">
    <name type="scientific">Monosporascus cannonballus</name>
    <dbReference type="NCBI Taxonomy" id="155416"/>
    <lineage>
        <taxon>Eukaryota</taxon>
        <taxon>Fungi</taxon>
        <taxon>Dikarya</taxon>
        <taxon>Ascomycota</taxon>
        <taxon>Pezizomycotina</taxon>
        <taxon>Sordariomycetes</taxon>
        <taxon>Xylariomycetidae</taxon>
        <taxon>Xylariales</taxon>
        <taxon>Xylariales incertae sedis</taxon>
        <taxon>Monosporascus</taxon>
    </lineage>
</organism>
<gene>
    <name evidence="5" type="ORF">DL762_006113</name>
</gene>
<dbReference type="Gene3D" id="1.10.10.10">
    <property type="entry name" value="Winged helix-like DNA-binding domain superfamily/Winged helix DNA-binding domain"/>
    <property type="match status" value="1"/>
</dbReference>
<dbReference type="SUPFAM" id="SSF53335">
    <property type="entry name" value="S-adenosyl-L-methionine-dependent methyltransferases"/>
    <property type="match status" value="1"/>
</dbReference>
<dbReference type="Pfam" id="PF00891">
    <property type="entry name" value="Methyltransf_2"/>
    <property type="match status" value="1"/>
</dbReference>
<name>A0ABY0H2Z8_9PEZI</name>
<dbReference type="PROSITE" id="PS51683">
    <property type="entry name" value="SAM_OMT_II"/>
    <property type="match status" value="1"/>
</dbReference>
<dbReference type="CDD" id="cd02440">
    <property type="entry name" value="AdoMet_MTases"/>
    <property type="match status" value="1"/>
</dbReference>
<dbReference type="InterPro" id="IPR001077">
    <property type="entry name" value="COMT_C"/>
</dbReference>
<reference evidence="5 6" key="1">
    <citation type="submission" date="2018-06" db="EMBL/GenBank/DDBJ databases">
        <title>Complete Genomes of Monosporascus.</title>
        <authorList>
            <person name="Robinson A.J."/>
            <person name="Natvig D.O."/>
        </authorList>
    </citation>
    <scope>NUCLEOTIDE SEQUENCE [LARGE SCALE GENOMIC DNA]</scope>
    <source>
        <strain evidence="5 6">CBS 609.92</strain>
    </source>
</reference>
<keyword evidence="6" id="KW-1185">Reference proteome</keyword>
<protein>
    <recommendedName>
        <fullName evidence="4">O-methyltransferase C-terminal domain-containing protein</fullName>
    </recommendedName>
</protein>
<keyword evidence="2" id="KW-0808">Transferase</keyword>
<dbReference type="PANTHER" id="PTHR43712:SF12">
    <property type="entry name" value="STERIGMATOCYSTIN 8-O-METHYLTRANSFERASE"/>
    <property type="match status" value="1"/>
</dbReference>
<dbReference type="InterPro" id="IPR036390">
    <property type="entry name" value="WH_DNA-bd_sf"/>
</dbReference>
<sequence>MSGRSHSLDSLAAEITKLSGMLTGYMRANDIPAPSFEVDSPAGYGDLPPEIFTARQLLLDALMDMWFLTWGPAAGVFAFSHTLLADATVLNVMNEFDFWSAVPLDGTASYEEIAERTNLPVDAVRRVIRHAFTFRFFAETNPGDPSTRVRHTAFSGVLVRSAGPRGAFQTIFEIAGGPTLMLDKALRKYSAGQAEMAQGADKSAFALFNCQHGDGKYTDYWQYLENSGEGEKRGHRQKSFSKFMNFLTSLFGHENVMVQCYDWKSLGAATVVDVGGSGGHNAIPLAQNFPDLRVVVEDLPRVQLVFEESVPPGLRDRVSFRGHNFFDPQPESGADVYVFKKVFHDWPDESVARILRAQVPALRPGARVLVVEHVVDRAGLPADKQDVPRSLQRLATATDLRMMALFNAKERSVADFRRVLEEADERFELVDVKVNPKSELGVFEVVWRG</sequence>
<evidence type="ECO:0000256" key="1">
    <source>
        <dbReference type="ARBA" id="ARBA00022603"/>
    </source>
</evidence>
<accession>A0ABY0H2Z8</accession>
<dbReference type="EMBL" id="QJNS01000187">
    <property type="protein sequence ID" value="RYO83470.1"/>
    <property type="molecule type" value="Genomic_DNA"/>
</dbReference>
<dbReference type="InterPro" id="IPR029063">
    <property type="entry name" value="SAM-dependent_MTases_sf"/>
</dbReference>
<evidence type="ECO:0000256" key="3">
    <source>
        <dbReference type="ARBA" id="ARBA00022691"/>
    </source>
</evidence>
<evidence type="ECO:0000259" key="4">
    <source>
        <dbReference type="Pfam" id="PF00891"/>
    </source>
</evidence>
<dbReference type="Proteomes" id="UP000294003">
    <property type="component" value="Unassembled WGS sequence"/>
</dbReference>
<dbReference type="Gene3D" id="3.40.50.150">
    <property type="entry name" value="Vaccinia Virus protein VP39"/>
    <property type="match status" value="1"/>
</dbReference>
<dbReference type="InterPro" id="IPR036388">
    <property type="entry name" value="WH-like_DNA-bd_sf"/>
</dbReference>
<dbReference type="SUPFAM" id="SSF46785">
    <property type="entry name" value="Winged helix' DNA-binding domain"/>
    <property type="match status" value="1"/>
</dbReference>
<dbReference type="InterPro" id="IPR016461">
    <property type="entry name" value="COMT-like"/>
</dbReference>
<evidence type="ECO:0000313" key="6">
    <source>
        <dbReference type="Proteomes" id="UP000294003"/>
    </source>
</evidence>
<evidence type="ECO:0000256" key="2">
    <source>
        <dbReference type="ARBA" id="ARBA00022679"/>
    </source>
</evidence>
<comment type="caution">
    <text evidence="5">The sequence shown here is derived from an EMBL/GenBank/DDBJ whole genome shotgun (WGS) entry which is preliminary data.</text>
</comment>
<dbReference type="PANTHER" id="PTHR43712">
    <property type="entry name" value="PUTATIVE (AFU_ORTHOLOGUE AFUA_4G14580)-RELATED"/>
    <property type="match status" value="1"/>
</dbReference>
<feature type="domain" description="O-methyltransferase C-terminal" evidence="4">
    <location>
        <begin position="237"/>
        <end position="423"/>
    </location>
</feature>
<keyword evidence="1" id="KW-0489">Methyltransferase</keyword>
<proteinExistence type="predicted"/>
<evidence type="ECO:0000313" key="5">
    <source>
        <dbReference type="EMBL" id="RYO83470.1"/>
    </source>
</evidence>